<dbReference type="EMBL" id="MKIM01000027">
    <property type="protein sequence ID" value="OLP44664.1"/>
    <property type="molecule type" value="Genomic_DNA"/>
</dbReference>
<keyword evidence="1" id="KW-0472">Membrane</keyword>
<dbReference type="AlphaFoldDB" id="A0A1Q8ZRF6"/>
<dbReference type="Proteomes" id="UP000186894">
    <property type="component" value="Unassembled WGS sequence"/>
</dbReference>
<evidence type="ECO:0000256" key="1">
    <source>
        <dbReference type="SAM" id="Phobius"/>
    </source>
</evidence>
<protein>
    <submittedName>
        <fullName evidence="2">Uncharacterized protein</fullName>
    </submittedName>
</protein>
<dbReference type="RefSeq" id="WP_075640173.1">
    <property type="nucleotide sequence ID" value="NZ_MKIM01000027.1"/>
</dbReference>
<gene>
    <name evidence="2" type="ORF">BJF95_09195</name>
</gene>
<feature type="transmembrane region" description="Helical" evidence="1">
    <location>
        <begin position="212"/>
        <end position="234"/>
    </location>
</feature>
<evidence type="ECO:0000313" key="2">
    <source>
        <dbReference type="EMBL" id="OLP44664.1"/>
    </source>
</evidence>
<keyword evidence="3" id="KW-1185">Reference proteome</keyword>
<name>A0A1Q8ZRF6_9HYPH</name>
<sequence length="372" mass="42506">MQFLGFINSLDKRTSWSFFGFLLAIIFGCTSLYTEFFKDQSPRLGLEVLSNEPVLDVREKLADLEVFYQSQDIAKSGKTISVLIVRVANRGSADILNNYYDSKVPLGIRVGVGTIVKADVSDASIDYLRKVAVAIKNETSVTLAPVILEKNEWYVVKIIVLHSIENTPLVSSEGKIAGQREISVSFPNEEISKNSLLYNVFSGSVLTQIIRVLFYFLAGVFLLFFILILPSEIINSYQKSRRKKQVARFKEKSKYPISQFDEFIFSAYVRRGLKEVKMLISMAQSEDYLRKFSDVWYGGWFTDETRDSLPMSESERELSSRRHNLKPREVMIFDEMRSNSFIEQKNGIWEAVPDRLNVATSFLKYIEIADGG</sequence>
<dbReference type="OrthoDB" id="1454246at2"/>
<reference evidence="2 3" key="1">
    <citation type="submission" date="2016-09" db="EMBL/GenBank/DDBJ databases">
        <title>Rhizobium oryziradicis sp. nov., isolated from the root of rice.</title>
        <authorList>
            <person name="Zhao J."/>
            <person name="Zhang X."/>
        </authorList>
    </citation>
    <scope>NUCLEOTIDE SEQUENCE [LARGE SCALE GENOMIC DNA]</scope>
    <source>
        <strain evidence="2 3">N19</strain>
    </source>
</reference>
<keyword evidence="1" id="KW-0812">Transmembrane</keyword>
<keyword evidence="1" id="KW-1133">Transmembrane helix</keyword>
<accession>A0A1Q8ZRF6</accession>
<evidence type="ECO:0000313" key="3">
    <source>
        <dbReference type="Proteomes" id="UP000186894"/>
    </source>
</evidence>
<comment type="caution">
    <text evidence="2">The sequence shown here is derived from an EMBL/GenBank/DDBJ whole genome shotgun (WGS) entry which is preliminary data.</text>
</comment>
<feature type="transmembrane region" description="Helical" evidence="1">
    <location>
        <begin position="16"/>
        <end position="34"/>
    </location>
</feature>
<organism evidence="2 3">
    <name type="scientific">Rhizobium oryziradicis</name>
    <dbReference type="NCBI Taxonomy" id="1867956"/>
    <lineage>
        <taxon>Bacteria</taxon>
        <taxon>Pseudomonadati</taxon>
        <taxon>Pseudomonadota</taxon>
        <taxon>Alphaproteobacteria</taxon>
        <taxon>Hyphomicrobiales</taxon>
        <taxon>Rhizobiaceae</taxon>
        <taxon>Rhizobium/Agrobacterium group</taxon>
        <taxon>Rhizobium</taxon>
    </lineage>
</organism>
<proteinExistence type="predicted"/>